<proteinExistence type="predicted"/>
<keyword evidence="3" id="KW-1185">Reference proteome</keyword>
<gene>
    <name evidence="2" type="ORF">LtaPh_3437351</name>
</gene>
<organism evidence="2 3">
    <name type="scientific">Leishmania tarentolae</name>
    <name type="common">Sauroleishmania tarentolae</name>
    <dbReference type="NCBI Taxonomy" id="5689"/>
    <lineage>
        <taxon>Eukaryota</taxon>
        <taxon>Discoba</taxon>
        <taxon>Euglenozoa</taxon>
        <taxon>Kinetoplastea</taxon>
        <taxon>Metakinetoplastina</taxon>
        <taxon>Trypanosomatida</taxon>
        <taxon>Trypanosomatidae</taxon>
        <taxon>Leishmaniinae</taxon>
        <taxon>Leishmania</taxon>
        <taxon>lizard Leishmania</taxon>
    </lineage>
</organism>
<evidence type="ECO:0000256" key="1">
    <source>
        <dbReference type="SAM" id="MobiDB-lite"/>
    </source>
</evidence>
<feature type="compositionally biased region" description="Polar residues" evidence="1">
    <location>
        <begin position="248"/>
        <end position="261"/>
    </location>
</feature>
<feature type="region of interest" description="Disordered" evidence="1">
    <location>
        <begin position="218"/>
        <end position="261"/>
    </location>
</feature>
<dbReference type="Proteomes" id="UP000419144">
    <property type="component" value="Unassembled WGS sequence"/>
</dbReference>
<name>A0A640KSU0_LEITA</name>
<evidence type="ECO:0000313" key="2">
    <source>
        <dbReference type="EMBL" id="GET92448.1"/>
    </source>
</evidence>
<dbReference type="VEuPathDB" id="TriTrypDB:LtaPh_3437351"/>
<dbReference type="EMBL" id="BLBS01000054">
    <property type="protein sequence ID" value="GET92448.1"/>
    <property type="molecule type" value="Genomic_DNA"/>
</dbReference>
<accession>A0A640KSU0</accession>
<reference evidence="2" key="1">
    <citation type="submission" date="2019-11" db="EMBL/GenBank/DDBJ databases">
        <title>Leishmania tarentolae CDS.</title>
        <authorList>
            <person name="Goto Y."/>
            <person name="Yamagishi J."/>
        </authorList>
    </citation>
    <scope>NUCLEOTIDE SEQUENCE [LARGE SCALE GENOMIC DNA]</scope>
    <source>
        <strain evidence="2">Parrot Tar II</strain>
    </source>
</reference>
<comment type="caution">
    <text evidence="2">The sequence shown here is derived from an EMBL/GenBank/DDBJ whole genome shotgun (WGS) entry which is preliminary data.</text>
</comment>
<sequence length="261" mass="29359">MENEVARLGACLSTHAVVKGPLLPLERHQLLHCVVDVAIHFLPKLFLAPVVILKGPELPSDPLWNLVLVGQYGRCVTVHKLLMVHVWVRVNTLLQAQTHAFCLGSSTLVLQHILLHVRIKNEGKSRHQCAGHEGVDPRRLCLHATNNPLEWVRDGAEDKVAAVAKAAHVIHCDRRRPHLQALIRERHLIRVHVILVPERKRREQGKKPTAVCTLRHAGINDKHTNKKKRAMEPVNQHPPEQQYEGSGKKNNATTRAGASFR</sequence>
<dbReference type="AlphaFoldDB" id="A0A640KSU0"/>
<evidence type="ECO:0000313" key="3">
    <source>
        <dbReference type="Proteomes" id="UP000419144"/>
    </source>
</evidence>
<protein>
    <submittedName>
        <fullName evidence="2">Uncharacterized protein</fullName>
    </submittedName>
</protein>